<proteinExistence type="predicted"/>
<accession>A0A061FBE1</accession>
<reference evidence="1 2" key="1">
    <citation type="journal article" date="2013" name="Genome Biol.">
        <title>The genome sequence of the most widely cultivated cacao type and its use to identify candidate genes regulating pod color.</title>
        <authorList>
            <person name="Motamayor J.C."/>
            <person name="Mockaitis K."/>
            <person name="Schmutz J."/>
            <person name="Haiminen N."/>
            <person name="Iii D.L."/>
            <person name="Cornejo O."/>
            <person name="Findley S.D."/>
            <person name="Zheng P."/>
            <person name="Utro F."/>
            <person name="Royaert S."/>
            <person name="Saski C."/>
            <person name="Jenkins J."/>
            <person name="Podicheti R."/>
            <person name="Zhao M."/>
            <person name="Scheffler B.E."/>
            <person name="Stack J.C."/>
            <person name="Feltus F.A."/>
            <person name="Mustiga G.M."/>
            <person name="Amores F."/>
            <person name="Phillips W."/>
            <person name="Marelli J.P."/>
            <person name="May G.D."/>
            <person name="Shapiro H."/>
            <person name="Ma J."/>
            <person name="Bustamante C.D."/>
            <person name="Schnell R.J."/>
            <person name="Main D."/>
            <person name="Gilbert D."/>
            <person name="Parida L."/>
            <person name="Kuhn D.N."/>
        </authorList>
    </citation>
    <scope>NUCLEOTIDE SEQUENCE [LARGE SCALE GENOMIC DNA]</scope>
    <source>
        <strain evidence="2">cv. Matina 1-6</strain>
    </source>
</reference>
<gene>
    <name evidence="1" type="ORF">TCM_033468</name>
</gene>
<sequence length="80" mass="9129">MCTLSCMRANFSYDILGLTNLKSLQISCSKVTDFGITYLKDFHISSGILNFCPVTTGYLEFDKLFNFLHVVMCWVQEPDC</sequence>
<dbReference type="EMBL" id="CM001885">
    <property type="protein sequence ID" value="EOY14193.1"/>
    <property type="molecule type" value="Genomic_DNA"/>
</dbReference>
<keyword evidence="2" id="KW-1185">Reference proteome</keyword>
<dbReference type="Proteomes" id="UP000026915">
    <property type="component" value="Chromosome 7"/>
</dbReference>
<dbReference type="HOGENOM" id="CLU_2594640_0_0_1"/>
<dbReference type="InParanoid" id="A0A061FBE1"/>
<evidence type="ECO:0000313" key="1">
    <source>
        <dbReference type="EMBL" id="EOY14193.1"/>
    </source>
</evidence>
<protein>
    <submittedName>
        <fullName evidence="1">Uncharacterized protein</fullName>
    </submittedName>
</protein>
<dbReference type="Gramene" id="EOY14193">
    <property type="protein sequence ID" value="EOY14193"/>
    <property type="gene ID" value="TCM_033468"/>
</dbReference>
<organism evidence="1 2">
    <name type="scientific">Theobroma cacao</name>
    <name type="common">Cacao</name>
    <name type="synonym">Cocoa</name>
    <dbReference type="NCBI Taxonomy" id="3641"/>
    <lineage>
        <taxon>Eukaryota</taxon>
        <taxon>Viridiplantae</taxon>
        <taxon>Streptophyta</taxon>
        <taxon>Embryophyta</taxon>
        <taxon>Tracheophyta</taxon>
        <taxon>Spermatophyta</taxon>
        <taxon>Magnoliopsida</taxon>
        <taxon>eudicotyledons</taxon>
        <taxon>Gunneridae</taxon>
        <taxon>Pentapetalae</taxon>
        <taxon>rosids</taxon>
        <taxon>malvids</taxon>
        <taxon>Malvales</taxon>
        <taxon>Malvaceae</taxon>
        <taxon>Byttnerioideae</taxon>
        <taxon>Theobroma</taxon>
    </lineage>
</organism>
<dbReference type="AlphaFoldDB" id="A0A061FBE1"/>
<evidence type="ECO:0000313" key="2">
    <source>
        <dbReference type="Proteomes" id="UP000026915"/>
    </source>
</evidence>
<name>A0A061FBE1_THECC</name>